<gene>
    <name evidence="10" type="ORF">SAMN02745941_03320</name>
</gene>
<keyword evidence="5 7" id="KW-1133">Transmembrane helix</keyword>
<evidence type="ECO:0000256" key="2">
    <source>
        <dbReference type="ARBA" id="ARBA00008017"/>
    </source>
</evidence>
<proteinExistence type="inferred from homology"/>
<feature type="domain" description="Mechanosensitive ion channel MscS" evidence="8">
    <location>
        <begin position="127"/>
        <end position="192"/>
    </location>
</feature>
<dbReference type="EMBL" id="FQXU01000010">
    <property type="protein sequence ID" value="SHI26960.1"/>
    <property type="molecule type" value="Genomic_DNA"/>
</dbReference>
<protein>
    <submittedName>
        <fullName evidence="10">Small conductance mechanosensitive channel</fullName>
    </submittedName>
</protein>
<dbReference type="Pfam" id="PF21082">
    <property type="entry name" value="MS_channel_3rd"/>
    <property type="match status" value="1"/>
</dbReference>
<dbReference type="PANTHER" id="PTHR30460:SF0">
    <property type="entry name" value="MODERATE CONDUCTANCE MECHANOSENSITIVE CHANNEL YBIO"/>
    <property type="match status" value="1"/>
</dbReference>
<evidence type="ECO:0000313" key="10">
    <source>
        <dbReference type="EMBL" id="SHI26960.1"/>
    </source>
</evidence>
<evidence type="ECO:0000256" key="7">
    <source>
        <dbReference type="SAM" id="Phobius"/>
    </source>
</evidence>
<evidence type="ECO:0000256" key="4">
    <source>
        <dbReference type="ARBA" id="ARBA00022692"/>
    </source>
</evidence>
<evidence type="ECO:0000256" key="1">
    <source>
        <dbReference type="ARBA" id="ARBA00004651"/>
    </source>
</evidence>
<dbReference type="GO" id="GO:0005886">
    <property type="term" value="C:plasma membrane"/>
    <property type="evidence" value="ECO:0007669"/>
    <property type="project" value="UniProtKB-SubCell"/>
</dbReference>
<dbReference type="SUPFAM" id="SSF82689">
    <property type="entry name" value="Mechanosensitive channel protein MscS (YggB), C-terminal domain"/>
    <property type="match status" value="1"/>
</dbReference>
<sequence>MYILNSFFSIDFDSEKVYIGKYPIDLEKIQNIIGKIIQIIIILILMAIAIKVGNYIINRFVKRQAMSRASFTLDEKKATTIGEVLKSILRYSVYFFGVAAIVANIFTGISLTLASIGGVALGFGAQNLVKDLINGFFILFEDQYAVGDYVTIGSFSGTVETIGIRTTVLKGFSGDIHLIPNGTIQQVTNHSRGAMKVEVDVVVPYKENYDKVSNIINNACKKVVEENENVIDEPKVLGIVSLDSSSMTIRVNGTSKPMGQWEIERTLKKEIKKALEEGSIEIPYPRTEMITIKSIDNE</sequence>
<dbReference type="Gene3D" id="3.30.70.100">
    <property type="match status" value="1"/>
</dbReference>
<keyword evidence="6 7" id="KW-0472">Membrane</keyword>
<dbReference type="GO" id="GO:0008381">
    <property type="term" value="F:mechanosensitive monoatomic ion channel activity"/>
    <property type="evidence" value="ECO:0007669"/>
    <property type="project" value="InterPro"/>
</dbReference>
<dbReference type="InterPro" id="IPR010920">
    <property type="entry name" value="LSM_dom_sf"/>
</dbReference>
<keyword evidence="4 7" id="KW-0812">Transmembrane</keyword>
<dbReference type="InterPro" id="IPR049278">
    <property type="entry name" value="MS_channel_C"/>
</dbReference>
<dbReference type="Gene3D" id="2.30.30.60">
    <property type="match status" value="1"/>
</dbReference>
<name>A0A1M5ZRR9_9CLOT</name>
<dbReference type="PANTHER" id="PTHR30460">
    <property type="entry name" value="MODERATE CONDUCTANCE MECHANOSENSITIVE CHANNEL YBIO"/>
    <property type="match status" value="1"/>
</dbReference>
<dbReference type="RefSeq" id="WP_073021259.1">
    <property type="nucleotide sequence ID" value="NZ_FQXU01000010.1"/>
</dbReference>
<keyword evidence="3" id="KW-1003">Cell membrane</keyword>
<dbReference type="FunFam" id="2.30.30.60:FF:000001">
    <property type="entry name" value="MscS Mechanosensitive ion channel"/>
    <property type="match status" value="1"/>
</dbReference>
<comment type="subcellular location">
    <subcellularLocation>
        <location evidence="1">Cell membrane</location>
        <topology evidence="1">Multi-pass membrane protein</topology>
    </subcellularLocation>
</comment>
<feature type="transmembrane region" description="Helical" evidence="7">
    <location>
        <begin position="93"/>
        <end position="123"/>
    </location>
</feature>
<dbReference type="Gene3D" id="1.10.287.1260">
    <property type="match status" value="1"/>
</dbReference>
<dbReference type="InterPro" id="IPR006685">
    <property type="entry name" value="MscS_channel_2nd"/>
</dbReference>
<evidence type="ECO:0000256" key="5">
    <source>
        <dbReference type="ARBA" id="ARBA00022989"/>
    </source>
</evidence>
<organism evidence="10 11">
    <name type="scientific">Clostridium intestinale DSM 6191</name>
    <dbReference type="NCBI Taxonomy" id="1121320"/>
    <lineage>
        <taxon>Bacteria</taxon>
        <taxon>Bacillati</taxon>
        <taxon>Bacillota</taxon>
        <taxon>Clostridia</taxon>
        <taxon>Eubacteriales</taxon>
        <taxon>Clostridiaceae</taxon>
        <taxon>Clostridium</taxon>
    </lineage>
</organism>
<evidence type="ECO:0000259" key="8">
    <source>
        <dbReference type="Pfam" id="PF00924"/>
    </source>
</evidence>
<feature type="transmembrane region" description="Helical" evidence="7">
    <location>
        <begin position="36"/>
        <end position="57"/>
    </location>
</feature>
<evidence type="ECO:0000256" key="3">
    <source>
        <dbReference type="ARBA" id="ARBA00022475"/>
    </source>
</evidence>
<evidence type="ECO:0000313" key="11">
    <source>
        <dbReference type="Proteomes" id="UP000184241"/>
    </source>
</evidence>
<dbReference type="SUPFAM" id="SSF50182">
    <property type="entry name" value="Sm-like ribonucleoproteins"/>
    <property type="match status" value="1"/>
</dbReference>
<dbReference type="InterPro" id="IPR023408">
    <property type="entry name" value="MscS_beta-dom_sf"/>
</dbReference>
<dbReference type="Proteomes" id="UP000184241">
    <property type="component" value="Unassembled WGS sequence"/>
</dbReference>
<dbReference type="SUPFAM" id="SSF82861">
    <property type="entry name" value="Mechanosensitive channel protein MscS (YggB), transmembrane region"/>
    <property type="match status" value="1"/>
</dbReference>
<comment type="similarity">
    <text evidence="2">Belongs to the MscS (TC 1.A.23) family.</text>
</comment>
<evidence type="ECO:0000256" key="6">
    <source>
        <dbReference type="ARBA" id="ARBA00023136"/>
    </source>
</evidence>
<dbReference type="Pfam" id="PF00924">
    <property type="entry name" value="MS_channel_2nd"/>
    <property type="match status" value="1"/>
</dbReference>
<accession>A0A1M5ZRR9</accession>
<evidence type="ECO:0000259" key="9">
    <source>
        <dbReference type="Pfam" id="PF21082"/>
    </source>
</evidence>
<dbReference type="InterPro" id="IPR011014">
    <property type="entry name" value="MscS_channel_TM-2"/>
</dbReference>
<dbReference type="InterPro" id="IPR045276">
    <property type="entry name" value="YbiO_bact"/>
</dbReference>
<feature type="domain" description="Mechanosensitive ion channel MscS C-terminal" evidence="9">
    <location>
        <begin position="197"/>
        <end position="282"/>
    </location>
</feature>
<dbReference type="InterPro" id="IPR011066">
    <property type="entry name" value="MscS_channel_C_sf"/>
</dbReference>
<reference evidence="10 11" key="1">
    <citation type="submission" date="2016-11" db="EMBL/GenBank/DDBJ databases">
        <authorList>
            <person name="Jaros S."/>
            <person name="Januszkiewicz K."/>
            <person name="Wedrychowicz H."/>
        </authorList>
    </citation>
    <scope>NUCLEOTIDE SEQUENCE [LARGE SCALE GENOMIC DNA]</scope>
    <source>
        <strain evidence="10 11">DSM 6191</strain>
    </source>
</reference>
<dbReference type="AlphaFoldDB" id="A0A1M5ZRR9"/>